<dbReference type="Pfam" id="PF03938">
    <property type="entry name" value="OmpH"/>
    <property type="match status" value="1"/>
</dbReference>
<evidence type="ECO:0000256" key="2">
    <source>
        <dbReference type="ARBA" id="ARBA00022729"/>
    </source>
</evidence>
<reference evidence="4 5" key="1">
    <citation type="submission" date="2017-01" db="EMBL/GenBank/DDBJ databases">
        <title>Genome Analysis of Deinococcus marmoris KOPRI26562.</title>
        <authorList>
            <person name="Kim J.H."/>
            <person name="Oh H.-M."/>
        </authorList>
    </citation>
    <scope>NUCLEOTIDE SEQUENCE [LARGE SCALE GENOMIC DNA]</scope>
    <source>
        <strain evidence="4 5">KOPRI26562</strain>
    </source>
</reference>
<gene>
    <name evidence="4" type="ORF">BOO71_0001108</name>
</gene>
<dbReference type="PANTHER" id="PTHR35089:SF1">
    <property type="entry name" value="CHAPERONE PROTEIN SKP"/>
    <property type="match status" value="1"/>
</dbReference>
<evidence type="ECO:0000256" key="1">
    <source>
        <dbReference type="ARBA" id="ARBA00009091"/>
    </source>
</evidence>
<dbReference type="Gene3D" id="3.30.910.20">
    <property type="entry name" value="Skp domain"/>
    <property type="match status" value="1"/>
</dbReference>
<keyword evidence="2 3" id="KW-0732">Signal</keyword>
<dbReference type="GO" id="GO:0005829">
    <property type="term" value="C:cytosol"/>
    <property type="evidence" value="ECO:0007669"/>
    <property type="project" value="TreeGrafter"/>
</dbReference>
<sequence length="179" mass="18705">MKGFIPLRKQRASFRFMKITAKSLAPVAIVAAFGLGTLAPHAQTPAQKIGFVNVATLLAAHPNDKDIKAIQAKADAELQVLDTQVKAIDAKGAAATAADKQQRDTLVKTIQAKAADYDKQIDPKITAVEKAVDTAVGVIAKSNGYAVVMDRDVAAKSGLVIYADPGTDVTAAAVKALKP</sequence>
<comment type="similarity">
    <text evidence="1">Belongs to the Skp family.</text>
</comment>
<feature type="chain" id="PRO_5012572481" evidence="3">
    <location>
        <begin position="43"/>
        <end position="179"/>
    </location>
</feature>
<evidence type="ECO:0000313" key="4">
    <source>
        <dbReference type="EMBL" id="OLV19975.1"/>
    </source>
</evidence>
<feature type="signal peptide" evidence="3">
    <location>
        <begin position="1"/>
        <end position="42"/>
    </location>
</feature>
<evidence type="ECO:0000313" key="5">
    <source>
        <dbReference type="Proteomes" id="UP000186607"/>
    </source>
</evidence>
<dbReference type="EMBL" id="MSTI01000015">
    <property type="protein sequence ID" value="OLV19975.1"/>
    <property type="molecule type" value="Genomic_DNA"/>
</dbReference>
<organism evidence="4 5">
    <name type="scientific">Deinococcus marmoris</name>
    <dbReference type="NCBI Taxonomy" id="249408"/>
    <lineage>
        <taxon>Bacteria</taxon>
        <taxon>Thermotogati</taxon>
        <taxon>Deinococcota</taxon>
        <taxon>Deinococci</taxon>
        <taxon>Deinococcales</taxon>
        <taxon>Deinococcaceae</taxon>
        <taxon>Deinococcus</taxon>
    </lineage>
</organism>
<dbReference type="AlphaFoldDB" id="A0A1U7P471"/>
<protein>
    <submittedName>
        <fullName evidence="4">Cationic outer membrane protein OmpH</fullName>
    </submittedName>
</protein>
<evidence type="ECO:0000256" key="3">
    <source>
        <dbReference type="SAM" id="SignalP"/>
    </source>
</evidence>
<dbReference type="SMART" id="SM00935">
    <property type="entry name" value="OmpH"/>
    <property type="match status" value="1"/>
</dbReference>
<dbReference type="InterPro" id="IPR005632">
    <property type="entry name" value="Chaperone_Skp"/>
</dbReference>
<dbReference type="GO" id="GO:0051082">
    <property type="term" value="F:unfolded protein binding"/>
    <property type="evidence" value="ECO:0007669"/>
    <property type="project" value="InterPro"/>
</dbReference>
<dbReference type="eggNOG" id="COG2825">
    <property type="taxonomic scope" value="Bacteria"/>
</dbReference>
<dbReference type="PANTHER" id="PTHR35089">
    <property type="entry name" value="CHAPERONE PROTEIN SKP"/>
    <property type="match status" value="1"/>
</dbReference>
<comment type="caution">
    <text evidence="4">The sequence shown here is derived from an EMBL/GenBank/DDBJ whole genome shotgun (WGS) entry which is preliminary data.</text>
</comment>
<dbReference type="GO" id="GO:0050821">
    <property type="term" value="P:protein stabilization"/>
    <property type="evidence" value="ECO:0007669"/>
    <property type="project" value="TreeGrafter"/>
</dbReference>
<keyword evidence="5" id="KW-1185">Reference proteome</keyword>
<accession>A0A1U7P471</accession>
<dbReference type="SUPFAM" id="SSF111384">
    <property type="entry name" value="OmpH-like"/>
    <property type="match status" value="1"/>
</dbReference>
<proteinExistence type="inferred from homology"/>
<dbReference type="STRING" id="249408.BOO71_0001108"/>
<dbReference type="InterPro" id="IPR024930">
    <property type="entry name" value="Skp_dom_sf"/>
</dbReference>
<dbReference type="Proteomes" id="UP000186607">
    <property type="component" value="Unassembled WGS sequence"/>
</dbReference>
<name>A0A1U7P471_9DEIO</name>